<evidence type="ECO:0000313" key="2">
    <source>
        <dbReference type="EMBL" id="MEP0948423.1"/>
    </source>
</evidence>
<dbReference type="Proteomes" id="UP001482513">
    <property type="component" value="Unassembled WGS sequence"/>
</dbReference>
<proteinExistence type="predicted"/>
<organism evidence="2 3">
    <name type="scientific">Leptolyngbya subtilissima DQ-A4</name>
    <dbReference type="NCBI Taxonomy" id="2933933"/>
    <lineage>
        <taxon>Bacteria</taxon>
        <taxon>Bacillati</taxon>
        <taxon>Cyanobacteriota</taxon>
        <taxon>Cyanophyceae</taxon>
        <taxon>Leptolyngbyales</taxon>
        <taxon>Leptolyngbyaceae</taxon>
        <taxon>Leptolyngbya group</taxon>
        <taxon>Leptolyngbya</taxon>
    </lineage>
</organism>
<sequence length="61" mass="7104">MGKSRLSPRQRSYEADLINRLSDNQQLNQAQQRISGLSDKDRNLVSERLSGRTRGRLQQNY</sequence>
<name>A0ABV0K916_9CYAN</name>
<reference evidence="2 3" key="1">
    <citation type="submission" date="2022-04" db="EMBL/GenBank/DDBJ databases">
        <title>Positive selection, recombination, and allopatry shape intraspecific diversity of widespread and dominant cyanobacteria.</title>
        <authorList>
            <person name="Wei J."/>
            <person name="Shu W."/>
            <person name="Hu C."/>
        </authorList>
    </citation>
    <scope>NUCLEOTIDE SEQUENCE [LARGE SCALE GENOMIC DNA]</scope>
    <source>
        <strain evidence="2 3">DQ-A4</strain>
    </source>
</reference>
<evidence type="ECO:0000256" key="1">
    <source>
        <dbReference type="SAM" id="MobiDB-lite"/>
    </source>
</evidence>
<dbReference type="EMBL" id="JAMPKX010000007">
    <property type="protein sequence ID" value="MEP0948423.1"/>
    <property type="molecule type" value="Genomic_DNA"/>
</dbReference>
<comment type="caution">
    <text evidence="2">The sequence shown here is derived from an EMBL/GenBank/DDBJ whole genome shotgun (WGS) entry which is preliminary data.</text>
</comment>
<feature type="region of interest" description="Disordered" evidence="1">
    <location>
        <begin position="20"/>
        <end position="61"/>
    </location>
</feature>
<dbReference type="RefSeq" id="WP_190704038.1">
    <property type="nucleotide sequence ID" value="NZ_JAMPKX010000007.1"/>
</dbReference>
<feature type="compositionally biased region" description="Polar residues" evidence="1">
    <location>
        <begin position="21"/>
        <end position="35"/>
    </location>
</feature>
<keyword evidence="3" id="KW-1185">Reference proteome</keyword>
<accession>A0ABV0K916</accession>
<evidence type="ECO:0000313" key="3">
    <source>
        <dbReference type="Proteomes" id="UP001482513"/>
    </source>
</evidence>
<gene>
    <name evidence="2" type="ORF">NC992_16175</name>
</gene>
<protein>
    <submittedName>
        <fullName evidence="2">Uncharacterized protein</fullName>
    </submittedName>
</protein>